<sequence length="135" mass="14922">MEPIIPDLQAAVLCEDVRAEVSGQQTLVGIIGLIPAPTTPIGFFKLCIWTRWCGGVGRFKQRSLILDCDNDQPIAQSEVEFSLTGLDSHATNVHVLGGIQFPKYGIYHVEIRVDDELKLRFPLPVVRPQQNVAAN</sequence>
<dbReference type="RefSeq" id="WP_075079233.1">
    <property type="nucleotide sequence ID" value="NZ_BDCO01000002.1"/>
</dbReference>
<accession>A0A146GA95</accession>
<dbReference type="OrthoDB" id="1716312at2"/>
<dbReference type="Proteomes" id="UP000076023">
    <property type="component" value="Unassembled WGS sequence"/>
</dbReference>
<dbReference type="STRING" id="690879.TSACC_21923"/>
<evidence type="ECO:0000313" key="1">
    <source>
        <dbReference type="EMBL" id="GAT33506.1"/>
    </source>
</evidence>
<dbReference type="AlphaFoldDB" id="A0A146GA95"/>
<keyword evidence="2" id="KW-1185">Reference proteome</keyword>
<protein>
    <submittedName>
        <fullName evidence="1">Uncharacterized protein</fullName>
    </submittedName>
</protein>
<dbReference type="InterPro" id="IPR054221">
    <property type="entry name" value="DUF6941"/>
</dbReference>
<comment type="caution">
    <text evidence="1">The sequence shown here is derived from an EMBL/GenBank/DDBJ whole genome shotgun (WGS) entry which is preliminary data.</text>
</comment>
<dbReference type="InParanoid" id="A0A146GA95"/>
<organism evidence="1 2">
    <name type="scientific">Terrimicrobium sacchariphilum</name>
    <dbReference type="NCBI Taxonomy" id="690879"/>
    <lineage>
        <taxon>Bacteria</taxon>
        <taxon>Pseudomonadati</taxon>
        <taxon>Verrucomicrobiota</taxon>
        <taxon>Terrimicrobiia</taxon>
        <taxon>Terrimicrobiales</taxon>
        <taxon>Terrimicrobiaceae</taxon>
        <taxon>Terrimicrobium</taxon>
    </lineage>
</organism>
<reference evidence="2" key="1">
    <citation type="journal article" date="2017" name="Genome Announc.">
        <title>Draft Genome Sequence of Terrimicrobium sacchariphilum NM-5T, a Facultative Anaerobic Soil Bacterium of the Class Spartobacteria.</title>
        <authorList>
            <person name="Qiu Y.L."/>
            <person name="Tourlousse D.M."/>
            <person name="Matsuura N."/>
            <person name="Ohashi A."/>
            <person name="Sekiguchi Y."/>
        </authorList>
    </citation>
    <scope>NUCLEOTIDE SEQUENCE [LARGE SCALE GENOMIC DNA]</scope>
    <source>
        <strain evidence="2">NM-5</strain>
    </source>
</reference>
<dbReference type="Pfam" id="PF22091">
    <property type="entry name" value="DUF6941"/>
    <property type="match status" value="1"/>
</dbReference>
<dbReference type="EMBL" id="BDCO01000002">
    <property type="protein sequence ID" value="GAT33506.1"/>
    <property type="molecule type" value="Genomic_DNA"/>
</dbReference>
<evidence type="ECO:0000313" key="2">
    <source>
        <dbReference type="Proteomes" id="UP000076023"/>
    </source>
</evidence>
<proteinExistence type="predicted"/>
<gene>
    <name evidence="1" type="ORF">TSACC_21923</name>
</gene>
<name>A0A146GA95_TERSA</name>